<organism evidence="1 2">
    <name type="scientific">Ruminiclostridium herbifermentans</name>
    <dbReference type="NCBI Taxonomy" id="2488810"/>
    <lineage>
        <taxon>Bacteria</taxon>
        <taxon>Bacillati</taxon>
        <taxon>Bacillota</taxon>
        <taxon>Clostridia</taxon>
        <taxon>Eubacteriales</taxon>
        <taxon>Oscillospiraceae</taxon>
        <taxon>Ruminiclostridium</taxon>
    </lineage>
</organism>
<dbReference type="PANTHER" id="PTHR42935">
    <property type="entry name" value="SLR0930 PROTEIN"/>
    <property type="match status" value="1"/>
</dbReference>
<keyword evidence="1" id="KW-0547">Nucleotide-binding</keyword>
<dbReference type="Gene3D" id="3.40.50.300">
    <property type="entry name" value="P-loop containing nucleotide triphosphate hydrolases"/>
    <property type="match status" value="1"/>
</dbReference>
<dbReference type="KEGG" id="rher:EHE19_014600"/>
<dbReference type="InterPro" id="IPR008533">
    <property type="entry name" value="DUF815"/>
</dbReference>
<evidence type="ECO:0000313" key="1">
    <source>
        <dbReference type="EMBL" id="QNU66100.1"/>
    </source>
</evidence>
<dbReference type="OrthoDB" id="9812140at2"/>
<dbReference type="GO" id="GO:0005524">
    <property type="term" value="F:ATP binding"/>
    <property type="evidence" value="ECO:0007669"/>
    <property type="project" value="UniProtKB-KW"/>
</dbReference>
<keyword evidence="1" id="KW-0067">ATP-binding</keyword>
<dbReference type="Pfam" id="PF05673">
    <property type="entry name" value="DUF815"/>
    <property type="match status" value="1"/>
</dbReference>
<reference evidence="1 2" key="1">
    <citation type="submission" date="2020-09" db="EMBL/GenBank/DDBJ databases">
        <title>Characterization and genome sequencing of Ruminiclostridium sp. nov. MA18.</title>
        <authorList>
            <person name="Rettenmaier R."/>
            <person name="Kowollik M.-L."/>
            <person name="Liebl W."/>
            <person name="Zverlov V."/>
        </authorList>
    </citation>
    <scope>NUCLEOTIDE SEQUENCE [LARGE SCALE GENOMIC DNA]</scope>
    <source>
        <strain evidence="1 2">MA18</strain>
    </source>
</reference>
<dbReference type="PANTHER" id="PTHR42935:SF1">
    <property type="entry name" value="SLR0930 PROTEIN"/>
    <property type="match status" value="1"/>
</dbReference>
<protein>
    <submittedName>
        <fullName evidence="1">ATP-binding protein</fullName>
    </submittedName>
</protein>
<dbReference type="Proteomes" id="UP000306409">
    <property type="component" value="Chromosome"/>
</dbReference>
<dbReference type="EMBL" id="CP061336">
    <property type="protein sequence ID" value="QNU66100.1"/>
    <property type="molecule type" value="Genomic_DNA"/>
</dbReference>
<accession>A0A4U7JLP0</accession>
<keyword evidence="2" id="KW-1185">Reference proteome</keyword>
<dbReference type="RefSeq" id="WP_137696847.1">
    <property type="nucleotide sequence ID" value="NZ_CP061336.1"/>
</dbReference>
<gene>
    <name evidence="1" type="ORF">EHE19_014600</name>
</gene>
<name>A0A4U7JLP0_9FIRM</name>
<proteinExistence type="predicted"/>
<dbReference type="AlphaFoldDB" id="A0A4U7JLP0"/>
<dbReference type="SUPFAM" id="SSF52540">
    <property type="entry name" value="P-loop containing nucleoside triphosphate hydrolases"/>
    <property type="match status" value="1"/>
</dbReference>
<evidence type="ECO:0000313" key="2">
    <source>
        <dbReference type="Proteomes" id="UP000306409"/>
    </source>
</evidence>
<sequence length="434" mass="50728">MYREIANLIIYQLDEDSILLKIANIFKHLENNNISDTQLTQEIYAQVRRLLGISTQYGFDRNLWQNYLTFILMTNENPFSITCEKIGARTGSVNEFAKNDFKVYMKLFHFDFSEIERRLGINCFTMLSDYNAVSKNERMYNKNVSEKVQALSIKLEKAKNEEEFFIYVTDFYKAFGVGMFGLNKAFRIISNENGALEFCPINNMDKVMLDDLVGYEYQKKELINNTEAFVQGRKANNCLLSGDSGTGKSTSIKAIVNAYYEQGLRMIEIYKHQFKYLSSIISTIKNRNYKFIIYMDDLSFEEFESEYKFLKAVIEGGVETKPDNVLIYATSNRRHLIKETWNDRNDMESNNEIHRSDTMEEKLSLVNRFGCIINYFKPSRNEFFNIVMELARRNGVLMKEEELCAEASKWEMRHGGLSGRTAQQFINYCLSKQN</sequence>
<dbReference type="InterPro" id="IPR027417">
    <property type="entry name" value="P-loop_NTPase"/>
</dbReference>